<dbReference type="InterPro" id="IPR011856">
    <property type="entry name" value="tRNA_endonuc-like_dom_sf"/>
</dbReference>
<gene>
    <name evidence="3" type="ORF">EH165_06360</name>
</gene>
<dbReference type="EMBL" id="CP034170">
    <property type="protein sequence ID" value="AZI57829.1"/>
    <property type="molecule type" value="Genomic_DNA"/>
</dbReference>
<evidence type="ECO:0000313" key="4">
    <source>
        <dbReference type="Proteomes" id="UP000268084"/>
    </source>
</evidence>
<keyword evidence="4" id="KW-1185">Reference proteome</keyword>
<dbReference type="Proteomes" id="UP000268084">
    <property type="component" value="Chromosome"/>
</dbReference>
<sequence>MSKNIELGRTGEDLAVEHYEALGLTIISRNWRCREGELDIVATDHRDLLVICEVKTRSGVGFGLPVESITSGKRRRIRRLAALWLGEHRTRPDIHIRFDVVGVLAEPGKSVELTHIEGAF</sequence>
<evidence type="ECO:0000313" key="3">
    <source>
        <dbReference type="EMBL" id="AZI57829.1"/>
    </source>
</evidence>
<comment type="similarity">
    <text evidence="1 2">Belongs to the UPF0102 family.</text>
</comment>
<dbReference type="Gene3D" id="3.40.1350.10">
    <property type="match status" value="1"/>
</dbReference>
<accession>A0A3G8ZKI9</accession>
<dbReference type="CDD" id="cd20736">
    <property type="entry name" value="PoNe_Nuclease"/>
    <property type="match status" value="1"/>
</dbReference>
<dbReference type="KEGG" id="nak:EH165_06360"/>
<dbReference type="InterPro" id="IPR003509">
    <property type="entry name" value="UPF0102_YraN-like"/>
</dbReference>
<evidence type="ECO:0000256" key="1">
    <source>
        <dbReference type="ARBA" id="ARBA00006738"/>
    </source>
</evidence>
<evidence type="ECO:0000256" key="2">
    <source>
        <dbReference type="HAMAP-Rule" id="MF_00048"/>
    </source>
</evidence>
<dbReference type="OrthoDB" id="9794876at2"/>
<organism evidence="3 4">
    <name type="scientific">Nakamurella antarctica</name>
    <dbReference type="NCBI Taxonomy" id="1902245"/>
    <lineage>
        <taxon>Bacteria</taxon>
        <taxon>Bacillati</taxon>
        <taxon>Actinomycetota</taxon>
        <taxon>Actinomycetes</taxon>
        <taxon>Nakamurellales</taxon>
        <taxon>Nakamurellaceae</taxon>
        <taxon>Nakamurella</taxon>
    </lineage>
</organism>
<dbReference type="PANTHER" id="PTHR34039">
    <property type="entry name" value="UPF0102 PROTEIN YRAN"/>
    <property type="match status" value="1"/>
</dbReference>
<dbReference type="SUPFAM" id="SSF52980">
    <property type="entry name" value="Restriction endonuclease-like"/>
    <property type="match status" value="1"/>
</dbReference>
<dbReference type="Pfam" id="PF02021">
    <property type="entry name" value="UPF0102"/>
    <property type="match status" value="1"/>
</dbReference>
<proteinExistence type="inferred from homology"/>
<dbReference type="InterPro" id="IPR011335">
    <property type="entry name" value="Restrct_endonuc-II-like"/>
</dbReference>
<dbReference type="AlphaFoldDB" id="A0A3G8ZKI9"/>
<reference evidence="3 4" key="2">
    <citation type="submission" date="2018-12" db="EMBL/GenBank/DDBJ databases">
        <title>Nakamurella antarcticus sp. nov., isolated from Antarctica South Shetland Islands soil.</title>
        <authorList>
            <person name="Peng F."/>
        </authorList>
    </citation>
    <scope>NUCLEOTIDE SEQUENCE [LARGE SCALE GENOMIC DNA]</scope>
    <source>
        <strain evidence="3 4">S14-144</strain>
    </source>
</reference>
<dbReference type="RefSeq" id="WP_124798596.1">
    <property type="nucleotide sequence ID" value="NZ_CP034170.1"/>
</dbReference>
<dbReference type="NCBIfam" id="NF009150">
    <property type="entry name" value="PRK12497.1-3"/>
    <property type="match status" value="1"/>
</dbReference>
<dbReference type="GO" id="GO:0003676">
    <property type="term" value="F:nucleic acid binding"/>
    <property type="evidence" value="ECO:0007669"/>
    <property type="project" value="InterPro"/>
</dbReference>
<protein>
    <recommendedName>
        <fullName evidence="2">UPF0102 protein EH165_06360</fullName>
    </recommendedName>
</protein>
<dbReference type="HAMAP" id="MF_00048">
    <property type="entry name" value="UPF0102"/>
    <property type="match status" value="1"/>
</dbReference>
<reference evidence="3 4" key="1">
    <citation type="submission" date="2018-11" db="EMBL/GenBank/DDBJ databases">
        <authorList>
            <person name="Da X."/>
        </authorList>
    </citation>
    <scope>NUCLEOTIDE SEQUENCE [LARGE SCALE GENOMIC DNA]</scope>
    <source>
        <strain evidence="3 4">S14-144</strain>
    </source>
</reference>
<name>A0A3G8ZKI9_9ACTN</name>
<dbReference type="NCBIfam" id="NF009154">
    <property type="entry name" value="PRK12497.3-3"/>
    <property type="match status" value="1"/>
</dbReference>
<dbReference type="PANTHER" id="PTHR34039:SF1">
    <property type="entry name" value="UPF0102 PROTEIN YRAN"/>
    <property type="match status" value="1"/>
</dbReference>